<dbReference type="InterPro" id="IPR008007">
    <property type="entry name" value="Peptidase_M42"/>
</dbReference>
<dbReference type="STRING" id="1121331.SAMN02745248_01463"/>
<keyword evidence="3" id="KW-0645">Protease</keyword>
<organism evidence="9 10">
    <name type="scientific">Hathewaya proteolytica DSM 3090</name>
    <dbReference type="NCBI Taxonomy" id="1121331"/>
    <lineage>
        <taxon>Bacteria</taxon>
        <taxon>Bacillati</taxon>
        <taxon>Bacillota</taxon>
        <taxon>Clostridia</taxon>
        <taxon>Eubacteriales</taxon>
        <taxon>Clostridiaceae</taxon>
        <taxon>Hathewaya</taxon>
    </lineage>
</organism>
<keyword evidence="4 8" id="KW-0479">Metal-binding</keyword>
<dbReference type="OrthoDB" id="361940at2"/>
<evidence type="ECO:0000256" key="2">
    <source>
        <dbReference type="ARBA" id="ARBA00022438"/>
    </source>
</evidence>
<dbReference type="GO" id="GO:0004177">
    <property type="term" value="F:aminopeptidase activity"/>
    <property type="evidence" value="ECO:0007669"/>
    <property type="project" value="UniProtKB-UniRule"/>
</dbReference>
<evidence type="ECO:0000313" key="10">
    <source>
        <dbReference type="Proteomes" id="UP000183952"/>
    </source>
</evidence>
<dbReference type="EMBL" id="FRAD01000011">
    <property type="protein sequence ID" value="SHJ98505.1"/>
    <property type="molecule type" value="Genomic_DNA"/>
</dbReference>
<proteinExistence type="inferred from homology"/>
<feature type="binding site" evidence="8">
    <location>
        <position position="186"/>
    </location>
    <ligand>
        <name>Zn(2+)</name>
        <dbReference type="ChEBI" id="CHEBI:29105"/>
        <label>2</label>
    </ligand>
</feature>
<evidence type="ECO:0000256" key="4">
    <source>
        <dbReference type="ARBA" id="ARBA00022723"/>
    </source>
</evidence>
<protein>
    <submittedName>
        <fullName evidence="9">Putative aminopeptidase FrvX</fullName>
    </submittedName>
</protein>
<dbReference type="InterPro" id="IPR051464">
    <property type="entry name" value="Peptidase_M42_aminopept"/>
</dbReference>
<comment type="similarity">
    <text evidence="1 6">Belongs to the peptidase M42 family.</text>
</comment>
<dbReference type="GO" id="GO:0006508">
    <property type="term" value="P:proteolysis"/>
    <property type="evidence" value="ECO:0007669"/>
    <property type="project" value="UniProtKB-KW"/>
</dbReference>
<evidence type="ECO:0000256" key="5">
    <source>
        <dbReference type="ARBA" id="ARBA00022801"/>
    </source>
</evidence>
<comment type="cofactor">
    <cofactor evidence="8">
        <name>a divalent metal cation</name>
        <dbReference type="ChEBI" id="CHEBI:60240"/>
    </cofactor>
    <text evidence="8">Binds 2 divalent metal cations per subunit.</text>
</comment>
<dbReference type="SUPFAM" id="SSF101821">
    <property type="entry name" value="Aminopeptidase/glucanase lid domain"/>
    <property type="match status" value="1"/>
</dbReference>
<dbReference type="Proteomes" id="UP000183952">
    <property type="component" value="Unassembled WGS sequence"/>
</dbReference>
<reference evidence="9 10" key="1">
    <citation type="submission" date="2016-11" db="EMBL/GenBank/DDBJ databases">
        <authorList>
            <person name="Jaros S."/>
            <person name="Januszkiewicz K."/>
            <person name="Wedrychowicz H."/>
        </authorList>
    </citation>
    <scope>NUCLEOTIDE SEQUENCE [LARGE SCALE GENOMIC DNA]</scope>
    <source>
        <strain evidence="9 10">DSM 3090</strain>
    </source>
</reference>
<feature type="binding site" evidence="8">
    <location>
        <position position="221"/>
    </location>
    <ligand>
        <name>Zn(2+)</name>
        <dbReference type="ChEBI" id="CHEBI:29105"/>
        <label>2</label>
    </ligand>
</feature>
<dbReference type="CDD" id="cd05657">
    <property type="entry name" value="M42_glucanase_like"/>
    <property type="match status" value="1"/>
</dbReference>
<feature type="binding site" evidence="8">
    <location>
        <position position="241"/>
    </location>
    <ligand>
        <name>Zn(2+)</name>
        <dbReference type="ChEBI" id="CHEBI:29105"/>
        <label>1</label>
    </ligand>
</feature>
<dbReference type="RefSeq" id="WP_072903436.1">
    <property type="nucleotide sequence ID" value="NZ_FRAD01000011.1"/>
</dbReference>
<sequence>MKYNENIVKNYLQTILTTPSPSGFTNKVIDYIAKELDSLNVPYEITHKGGLIATLKGKDDSYAKTFSAHVDTLGAMVKLVKKQGTLEFSQVGGYMMNSVEGENCIIHTADDKEYTGTIQCITPSVHTNSKCGETPRVRENMEIVIDEKVFNAEDVRKLGIEVGDYVSFDSRTKITESGFVKSRHLDDKASVSILLAAIRHIVENKLKLPHTINFYISNYEEIGHGASAKVPANTVEFIAVDMGCPAPTQTSTEYDVCICAKDSRGPYDYDLRRKLVNLCKEENIPFKIDIYPQYGSDASAALASGNDIKTALIGAGIFASHGYERTHMDSIMATLDLVVKYCCK</sequence>
<name>A0A1M6NS47_9CLOT</name>
<keyword evidence="5" id="KW-0378">Hydrolase</keyword>
<feature type="active site" description="Proton acceptor" evidence="7">
    <location>
        <position position="220"/>
    </location>
</feature>
<dbReference type="Gene3D" id="2.40.30.40">
    <property type="entry name" value="Peptidase M42, domain 2"/>
    <property type="match status" value="1"/>
</dbReference>
<feature type="binding site" evidence="8">
    <location>
        <position position="69"/>
    </location>
    <ligand>
        <name>Zn(2+)</name>
        <dbReference type="ChEBI" id="CHEBI:29105"/>
        <label>1</label>
    </ligand>
</feature>
<dbReference type="PANTHER" id="PTHR32481:SF7">
    <property type="entry name" value="AMINOPEPTIDASE YHFE-RELATED"/>
    <property type="match status" value="1"/>
</dbReference>
<evidence type="ECO:0000256" key="3">
    <source>
        <dbReference type="ARBA" id="ARBA00022670"/>
    </source>
</evidence>
<dbReference type="PANTHER" id="PTHR32481">
    <property type="entry name" value="AMINOPEPTIDASE"/>
    <property type="match status" value="1"/>
</dbReference>
<evidence type="ECO:0000256" key="6">
    <source>
        <dbReference type="PIRNR" id="PIRNR001123"/>
    </source>
</evidence>
<dbReference type="Gene3D" id="3.40.630.10">
    <property type="entry name" value="Zn peptidases"/>
    <property type="match status" value="1"/>
</dbReference>
<feature type="binding site" evidence="8">
    <location>
        <position position="186"/>
    </location>
    <ligand>
        <name>Zn(2+)</name>
        <dbReference type="ChEBI" id="CHEBI:29105"/>
        <label>1</label>
    </ligand>
</feature>
<keyword evidence="10" id="KW-1185">Reference proteome</keyword>
<dbReference type="InterPro" id="IPR023367">
    <property type="entry name" value="Peptidase_M42_dom2"/>
</dbReference>
<dbReference type="SUPFAM" id="SSF53187">
    <property type="entry name" value="Zn-dependent exopeptidases"/>
    <property type="match status" value="1"/>
</dbReference>
<evidence type="ECO:0000256" key="8">
    <source>
        <dbReference type="PIRSR" id="PIRSR001123-2"/>
    </source>
</evidence>
<dbReference type="PIRSF" id="PIRSF001123">
    <property type="entry name" value="PepA_GA"/>
    <property type="match status" value="1"/>
</dbReference>
<keyword evidence="2 9" id="KW-0031">Aminopeptidase</keyword>
<evidence type="ECO:0000256" key="1">
    <source>
        <dbReference type="ARBA" id="ARBA00006272"/>
    </source>
</evidence>
<gene>
    <name evidence="9" type="ORF">SAMN02745248_01463</name>
</gene>
<accession>A0A1M6NS47</accession>
<evidence type="ECO:0000256" key="7">
    <source>
        <dbReference type="PIRSR" id="PIRSR001123-1"/>
    </source>
</evidence>
<dbReference type="AlphaFoldDB" id="A0A1M6NS47"/>
<evidence type="ECO:0000313" key="9">
    <source>
        <dbReference type="EMBL" id="SHJ98505.1"/>
    </source>
</evidence>
<dbReference type="GO" id="GO:0046872">
    <property type="term" value="F:metal ion binding"/>
    <property type="evidence" value="ECO:0007669"/>
    <property type="project" value="UniProtKB-UniRule"/>
</dbReference>
<dbReference type="Pfam" id="PF05343">
    <property type="entry name" value="Peptidase_M42"/>
    <property type="match status" value="1"/>
</dbReference>